<dbReference type="AlphaFoldDB" id="A0A919J8S4"/>
<feature type="domain" description="ABC3 transporter permease C-terminal" evidence="8">
    <location>
        <begin position="258"/>
        <end position="374"/>
    </location>
</feature>
<gene>
    <name evidence="9" type="ORF">Afe05nite_84700</name>
</gene>
<dbReference type="Pfam" id="PF02687">
    <property type="entry name" value="FtsX"/>
    <property type="match status" value="2"/>
</dbReference>
<feature type="transmembrane region" description="Helical" evidence="7">
    <location>
        <begin position="481"/>
        <end position="499"/>
    </location>
</feature>
<keyword evidence="2" id="KW-1003">Cell membrane</keyword>
<evidence type="ECO:0000313" key="9">
    <source>
        <dbReference type="EMBL" id="GIE16630.1"/>
    </source>
</evidence>
<dbReference type="EMBL" id="BOMM01000092">
    <property type="protein sequence ID" value="GIE16630.1"/>
    <property type="molecule type" value="Genomic_DNA"/>
</dbReference>
<evidence type="ECO:0000256" key="3">
    <source>
        <dbReference type="ARBA" id="ARBA00022692"/>
    </source>
</evidence>
<dbReference type="GO" id="GO:0005886">
    <property type="term" value="C:plasma membrane"/>
    <property type="evidence" value="ECO:0007669"/>
    <property type="project" value="UniProtKB-SubCell"/>
</dbReference>
<dbReference type="PANTHER" id="PTHR30572:SF4">
    <property type="entry name" value="ABC TRANSPORTER PERMEASE YTRF"/>
    <property type="match status" value="1"/>
</dbReference>
<keyword evidence="5 7" id="KW-0472">Membrane</keyword>
<dbReference type="Proteomes" id="UP000598174">
    <property type="component" value="Unassembled WGS sequence"/>
</dbReference>
<dbReference type="GO" id="GO:0022857">
    <property type="term" value="F:transmembrane transporter activity"/>
    <property type="evidence" value="ECO:0007669"/>
    <property type="project" value="TreeGrafter"/>
</dbReference>
<evidence type="ECO:0000256" key="2">
    <source>
        <dbReference type="ARBA" id="ARBA00022475"/>
    </source>
</evidence>
<keyword evidence="3 7" id="KW-0812">Transmembrane</keyword>
<evidence type="ECO:0000313" key="10">
    <source>
        <dbReference type="Proteomes" id="UP000598174"/>
    </source>
</evidence>
<dbReference type="InterPro" id="IPR050250">
    <property type="entry name" value="Macrolide_Exporter_MacB"/>
</dbReference>
<comment type="similarity">
    <text evidence="6">Belongs to the ABC-4 integral membrane protein family.</text>
</comment>
<proteinExistence type="inferred from homology"/>
<feature type="transmembrane region" description="Helical" evidence="7">
    <location>
        <begin position="345"/>
        <end position="367"/>
    </location>
</feature>
<accession>A0A919J8S4</accession>
<reference evidence="9" key="1">
    <citation type="submission" date="2021-01" db="EMBL/GenBank/DDBJ databases">
        <title>Whole genome shotgun sequence of Actinoplanes ferrugineus NBRC 15555.</title>
        <authorList>
            <person name="Komaki H."/>
            <person name="Tamura T."/>
        </authorList>
    </citation>
    <scope>NUCLEOTIDE SEQUENCE</scope>
    <source>
        <strain evidence="9">NBRC 15555</strain>
    </source>
</reference>
<feature type="transmembrane region" description="Helical" evidence="7">
    <location>
        <begin position="255"/>
        <end position="278"/>
    </location>
</feature>
<dbReference type="InterPro" id="IPR003838">
    <property type="entry name" value="ABC3_permease_C"/>
</dbReference>
<sequence>MTGLIGLTLRTTRANLTRSLLSSLAVVLGVAFVCGSLMFTDGLAAAMTGRAVAQYHNIDVEVTAEPARDDNGLADRVRRVDGVRAAEATWSLPFVGLATAQGRKIRGTHEAVNVSPDPALQPFGASRGRMPATAGEVVLDQHTAEQDRLRVGDRLLISNFGGEPGTYTLVGLTPATKDTVGGAGALIVMTTGDIAAMAGYPANTVIVDAAGGVTDAELAGRIAAATGSEAVPHDELVRRATDAAVGDADTFRTALLGFGMLAVGMAAFVIANTFTIVLAQRTRETALLRLLGTTRRQVLRSVLLEAAVIGVGGSAIGLVVGVLLSYGLPVTLSAVGATADVSPVISVRTVLVALAVGVGVTVLSALLPARRGTRVLPVEALSDAAVQVARPAGRPRRAAGGTLTATGLAGLAGATVVHSTGLAIAGTLIIVTGFLLLSPIVVPFLLRLVHRPLAAMGGATVSLALLNAVRNPRRFATTTNALMVGVTLVGTFTLLAHSAEAPAQRRADAKMSAAFLVTSDLGVIPPALLDALAARPQLAAARPTYELFDDTSGLEVRTGGQPAGTAVVSADAGTTTGDKIKVGTRTFPVSSVTGGTKTVWLNPADIRAAFETPFLTDVQVDPAPGVPAKNARAALETALAGFPTAIAYDHDEYAKHLNAQLNRGLDVVTALLALAVIIALIGVANTLTLSVVERTRENALLRAVGLTRRRLRIMLATEAVIMALTGTLIGVAASVAIALSALGSIKTEGEGISLAVPWDRLGVLLVVAVLAALAASIVPARRAIRVPVAETLAAEQ</sequence>
<evidence type="ECO:0000259" key="8">
    <source>
        <dbReference type="Pfam" id="PF02687"/>
    </source>
</evidence>
<comment type="caution">
    <text evidence="9">The sequence shown here is derived from an EMBL/GenBank/DDBJ whole genome shotgun (WGS) entry which is preliminary data.</text>
</comment>
<name>A0A919J8S4_9ACTN</name>
<feature type="transmembrane region" description="Helical" evidence="7">
    <location>
        <begin position="398"/>
        <end position="417"/>
    </location>
</feature>
<evidence type="ECO:0000256" key="6">
    <source>
        <dbReference type="ARBA" id="ARBA00038076"/>
    </source>
</evidence>
<feature type="transmembrane region" description="Helical" evidence="7">
    <location>
        <begin position="713"/>
        <end position="741"/>
    </location>
</feature>
<keyword evidence="4 7" id="KW-1133">Transmembrane helix</keyword>
<organism evidence="9 10">
    <name type="scientific">Paractinoplanes ferrugineus</name>
    <dbReference type="NCBI Taxonomy" id="113564"/>
    <lineage>
        <taxon>Bacteria</taxon>
        <taxon>Bacillati</taxon>
        <taxon>Actinomycetota</taxon>
        <taxon>Actinomycetes</taxon>
        <taxon>Micromonosporales</taxon>
        <taxon>Micromonosporaceae</taxon>
        <taxon>Paractinoplanes</taxon>
    </lineage>
</organism>
<feature type="transmembrane region" description="Helical" evidence="7">
    <location>
        <begin position="761"/>
        <end position="780"/>
    </location>
</feature>
<comment type="subcellular location">
    <subcellularLocation>
        <location evidence="1">Cell membrane</location>
        <topology evidence="1">Multi-pass membrane protein</topology>
    </subcellularLocation>
</comment>
<evidence type="ECO:0000256" key="4">
    <source>
        <dbReference type="ARBA" id="ARBA00022989"/>
    </source>
</evidence>
<feature type="domain" description="ABC3 transporter permease C-terminal" evidence="8">
    <location>
        <begin position="671"/>
        <end position="787"/>
    </location>
</feature>
<feature type="transmembrane region" description="Helical" evidence="7">
    <location>
        <begin position="298"/>
        <end position="325"/>
    </location>
</feature>
<dbReference type="RefSeq" id="WP_203822949.1">
    <property type="nucleotide sequence ID" value="NZ_BAAABP010000044.1"/>
</dbReference>
<evidence type="ECO:0000256" key="5">
    <source>
        <dbReference type="ARBA" id="ARBA00023136"/>
    </source>
</evidence>
<dbReference type="PANTHER" id="PTHR30572">
    <property type="entry name" value="MEMBRANE COMPONENT OF TRANSPORTER-RELATED"/>
    <property type="match status" value="1"/>
</dbReference>
<evidence type="ECO:0000256" key="1">
    <source>
        <dbReference type="ARBA" id="ARBA00004651"/>
    </source>
</evidence>
<feature type="transmembrane region" description="Helical" evidence="7">
    <location>
        <begin position="20"/>
        <end position="39"/>
    </location>
</feature>
<feature type="transmembrane region" description="Helical" evidence="7">
    <location>
        <begin position="667"/>
        <end position="692"/>
    </location>
</feature>
<feature type="transmembrane region" description="Helical" evidence="7">
    <location>
        <begin position="423"/>
        <end position="446"/>
    </location>
</feature>
<protein>
    <submittedName>
        <fullName evidence="9">ABC transporter</fullName>
    </submittedName>
</protein>
<evidence type="ECO:0000256" key="7">
    <source>
        <dbReference type="SAM" id="Phobius"/>
    </source>
</evidence>
<keyword evidence="10" id="KW-1185">Reference proteome</keyword>